<dbReference type="EMBL" id="MN739469">
    <property type="protein sequence ID" value="QHT06501.1"/>
    <property type="molecule type" value="Genomic_DNA"/>
</dbReference>
<sequence length="84" mass="9783">MASNNSLQLEYYLESEYRWCKLEIISFLCGGIEKAAAVKTLDDLPKKFKGRYLYSSETNLWIYINVDSDDVRIKPGSMQSNYAW</sequence>
<accession>A0A6C0CPT9</accession>
<evidence type="ECO:0000313" key="1">
    <source>
        <dbReference type="EMBL" id="QHT06501.1"/>
    </source>
</evidence>
<name>A0A6C0CPT9_9ZZZZ</name>
<reference evidence="1" key="1">
    <citation type="journal article" date="2020" name="Nature">
        <title>Giant virus diversity and host interactions through global metagenomics.</title>
        <authorList>
            <person name="Schulz F."/>
            <person name="Roux S."/>
            <person name="Paez-Espino D."/>
            <person name="Jungbluth S."/>
            <person name="Walsh D.A."/>
            <person name="Denef V.J."/>
            <person name="McMahon K.D."/>
            <person name="Konstantinidis K.T."/>
            <person name="Eloe-Fadrosh E.A."/>
            <person name="Kyrpides N.C."/>
            <person name="Woyke T."/>
        </authorList>
    </citation>
    <scope>NUCLEOTIDE SEQUENCE</scope>
    <source>
        <strain evidence="1">GVMAG-M-3300021425-30</strain>
    </source>
</reference>
<dbReference type="AlphaFoldDB" id="A0A6C0CPT9"/>
<organism evidence="1">
    <name type="scientific">viral metagenome</name>
    <dbReference type="NCBI Taxonomy" id="1070528"/>
    <lineage>
        <taxon>unclassified sequences</taxon>
        <taxon>metagenomes</taxon>
        <taxon>organismal metagenomes</taxon>
    </lineage>
</organism>
<proteinExistence type="predicted"/>
<protein>
    <submittedName>
        <fullName evidence="1">Uncharacterized protein</fullName>
    </submittedName>
</protein>